<proteinExistence type="inferred from homology"/>
<evidence type="ECO:0000259" key="10">
    <source>
        <dbReference type="PROSITE" id="PS50893"/>
    </source>
</evidence>
<dbReference type="SMART" id="SM00382">
    <property type="entry name" value="AAA"/>
    <property type="match status" value="1"/>
</dbReference>
<dbReference type="Gene3D" id="3.40.50.300">
    <property type="entry name" value="P-loop containing nucleotide triphosphate hydrolases"/>
    <property type="match status" value="1"/>
</dbReference>
<evidence type="ECO:0000256" key="7">
    <source>
        <dbReference type="ARBA" id="ARBA00023136"/>
    </source>
</evidence>
<dbReference type="InterPro" id="IPR005894">
    <property type="entry name" value="DrrA"/>
</dbReference>
<keyword evidence="6" id="KW-1278">Translocase</keyword>
<comment type="subcellular location">
    <subcellularLocation>
        <location evidence="1">Cell membrane</location>
        <topology evidence="1">Peripheral membrane protein</topology>
        <orientation evidence="1">Cytoplasmic side</orientation>
    </subcellularLocation>
</comment>
<gene>
    <name evidence="11" type="ORF">Pen02_72320</name>
</gene>
<dbReference type="GO" id="GO:0005524">
    <property type="term" value="F:ATP binding"/>
    <property type="evidence" value="ECO:0007669"/>
    <property type="project" value="UniProtKB-KW"/>
</dbReference>
<keyword evidence="4" id="KW-0547">Nucleotide-binding</keyword>
<evidence type="ECO:0000256" key="9">
    <source>
        <dbReference type="ARBA" id="ARBA00049985"/>
    </source>
</evidence>
<dbReference type="InterPro" id="IPR050763">
    <property type="entry name" value="ABC_transporter_ATP-binding"/>
</dbReference>
<evidence type="ECO:0000256" key="4">
    <source>
        <dbReference type="ARBA" id="ARBA00022741"/>
    </source>
</evidence>
<comment type="similarity">
    <text evidence="9">Belongs to the ABC transporter superfamily. Drug exporter-1 (DrugE1) (TC 3.A.1.105) family.</text>
</comment>
<evidence type="ECO:0000256" key="6">
    <source>
        <dbReference type="ARBA" id="ARBA00022967"/>
    </source>
</evidence>
<dbReference type="PROSITE" id="PS50893">
    <property type="entry name" value="ABC_TRANSPORTER_2"/>
    <property type="match status" value="1"/>
</dbReference>
<dbReference type="InterPro" id="IPR027417">
    <property type="entry name" value="P-loop_NTPase"/>
</dbReference>
<name>A0ABQ4EDF4_9ACTN</name>
<dbReference type="InterPro" id="IPR003439">
    <property type="entry name" value="ABC_transporter-like_ATP-bd"/>
</dbReference>
<dbReference type="NCBIfam" id="TIGR01188">
    <property type="entry name" value="drrA"/>
    <property type="match status" value="1"/>
</dbReference>
<evidence type="ECO:0000256" key="3">
    <source>
        <dbReference type="ARBA" id="ARBA00022475"/>
    </source>
</evidence>
<dbReference type="EMBL" id="BONW01000042">
    <property type="protein sequence ID" value="GIG92296.1"/>
    <property type="molecule type" value="Genomic_DNA"/>
</dbReference>
<keyword evidence="5 11" id="KW-0067">ATP-binding</keyword>
<dbReference type="PANTHER" id="PTHR42711:SF19">
    <property type="entry name" value="DOXORUBICIN RESISTANCE ATP-BINDING PROTEIN DRRA"/>
    <property type="match status" value="1"/>
</dbReference>
<dbReference type="InterPro" id="IPR017871">
    <property type="entry name" value="ABC_transporter-like_CS"/>
</dbReference>
<accession>A0ABQ4EDF4</accession>
<comment type="caution">
    <text evidence="11">The sequence shown here is derived from an EMBL/GenBank/DDBJ whole genome shotgun (WGS) entry which is preliminary data.</text>
</comment>
<keyword evidence="8" id="KW-0046">Antibiotic resistance</keyword>
<dbReference type="Pfam" id="PF00005">
    <property type="entry name" value="ABC_tran"/>
    <property type="match status" value="1"/>
</dbReference>
<feature type="domain" description="ABC transporter" evidence="10">
    <location>
        <begin position="5"/>
        <end position="235"/>
    </location>
</feature>
<keyword evidence="12" id="KW-1185">Reference proteome</keyword>
<dbReference type="SUPFAM" id="SSF52540">
    <property type="entry name" value="P-loop containing nucleoside triphosphate hydrolases"/>
    <property type="match status" value="1"/>
</dbReference>
<keyword evidence="2" id="KW-0813">Transport</keyword>
<evidence type="ECO:0000256" key="1">
    <source>
        <dbReference type="ARBA" id="ARBA00004413"/>
    </source>
</evidence>
<evidence type="ECO:0000256" key="5">
    <source>
        <dbReference type="ARBA" id="ARBA00022840"/>
    </source>
</evidence>
<dbReference type="Proteomes" id="UP000646749">
    <property type="component" value="Unassembled WGS sequence"/>
</dbReference>
<sequence>MNAAVQVDDLTKRFGGTPALRGVNLAVAPGEILGLLGPNGAGKTTLVRILSTLDTADSGTARVYGYDLVRDAHQVRALIGLTGQFAAVDKDLSGLDNLEIIGRLLGLSRRDAKVRAAALLERFDLVEAGRKVAGGYSGGMRRRLDLAASLVGRPTVLYLDEPTTGLDPHSRAALWDTVRQMAYDGTTVLLTTQYMDEAEALADRLVLLDGGRITAEGTTAELCARVRGRTMRIRPVDPADLPTVAATLVAAGLTGGTVVADAGQYQVPVNSDEQVTAVVWAIAACGVALAGIDTGTPSLDEAFLRLTQSEASLVAAGSEVSR</sequence>
<keyword evidence="7" id="KW-0472">Membrane</keyword>
<evidence type="ECO:0000256" key="2">
    <source>
        <dbReference type="ARBA" id="ARBA00022448"/>
    </source>
</evidence>
<protein>
    <submittedName>
        <fullName evidence="11">Daunorubicin resistance protein DrrA family ABC transporter ATP-binding protein</fullName>
    </submittedName>
</protein>
<reference evidence="11 12" key="1">
    <citation type="submission" date="2021-01" db="EMBL/GenBank/DDBJ databases">
        <title>Whole genome shotgun sequence of Plantactinospora endophytica NBRC 110450.</title>
        <authorList>
            <person name="Komaki H."/>
            <person name="Tamura T."/>
        </authorList>
    </citation>
    <scope>NUCLEOTIDE SEQUENCE [LARGE SCALE GENOMIC DNA]</scope>
    <source>
        <strain evidence="11 12">NBRC 110450</strain>
    </source>
</reference>
<evidence type="ECO:0000313" key="12">
    <source>
        <dbReference type="Proteomes" id="UP000646749"/>
    </source>
</evidence>
<dbReference type="PANTHER" id="PTHR42711">
    <property type="entry name" value="ABC TRANSPORTER ATP-BINDING PROTEIN"/>
    <property type="match status" value="1"/>
</dbReference>
<dbReference type="InterPro" id="IPR003593">
    <property type="entry name" value="AAA+_ATPase"/>
</dbReference>
<dbReference type="PROSITE" id="PS00211">
    <property type="entry name" value="ABC_TRANSPORTER_1"/>
    <property type="match status" value="1"/>
</dbReference>
<evidence type="ECO:0000313" key="11">
    <source>
        <dbReference type="EMBL" id="GIG92296.1"/>
    </source>
</evidence>
<evidence type="ECO:0000256" key="8">
    <source>
        <dbReference type="ARBA" id="ARBA00023251"/>
    </source>
</evidence>
<keyword evidence="3" id="KW-1003">Cell membrane</keyword>
<organism evidence="11 12">
    <name type="scientific">Plantactinospora endophytica</name>
    <dbReference type="NCBI Taxonomy" id="673535"/>
    <lineage>
        <taxon>Bacteria</taxon>
        <taxon>Bacillati</taxon>
        <taxon>Actinomycetota</taxon>
        <taxon>Actinomycetes</taxon>
        <taxon>Micromonosporales</taxon>
        <taxon>Micromonosporaceae</taxon>
        <taxon>Plantactinospora</taxon>
    </lineage>
</organism>
<dbReference type="RefSeq" id="WP_203870641.1">
    <property type="nucleotide sequence ID" value="NZ_BONW01000042.1"/>
</dbReference>